<reference evidence="5" key="1">
    <citation type="journal article" date="2019" name="Int. J. Syst. Evol. Microbiol.">
        <title>The Global Catalogue of Microorganisms (GCM) 10K type strain sequencing project: providing services to taxonomists for standard genome sequencing and annotation.</title>
        <authorList>
            <consortium name="The Broad Institute Genomics Platform"/>
            <consortium name="The Broad Institute Genome Sequencing Center for Infectious Disease"/>
            <person name="Wu L."/>
            <person name="Ma J."/>
        </authorList>
    </citation>
    <scope>NUCLEOTIDE SEQUENCE [LARGE SCALE GENOMIC DNA]</scope>
    <source>
        <strain evidence="5">CGMCC 4.7106</strain>
    </source>
</reference>
<dbReference type="InterPro" id="IPR036156">
    <property type="entry name" value="Beta-gal/glucu_dom_sf"/>
</dbReference>
<comment type="similarity">
    <text evidence="1">Belongs to the glycosyl hydrolase 2 family.</text>
</comment>
<evidence type="ECO:0000256" key="1">
    <source>
        <dbReference type="ARBA" id="ARBA00007401"/>
    </source>
</evidence>
<dbReference type="RefSeq" id="WP_386820291.1">
    <property type="nucleotide sequence ID" value="NZ_JBHUIT010000017.1"/>
</dbReference>
<dbReference type="InterPro" id="IPR006102">
    <property type="entry name" value="Ig-like_GH2"/>
</dbReference>
<proteinExistence type="inferred from homology"/>
<gene>
    <name evidence="4" type="ORF">ACFSSA_09965</name>
</gene>
<evidence type="ECO:0000313" key="4">
    <source>
        <dbReference type="EMBL" id="MFD2257003.1"/>
    </source>
</evidence>
<dbReference type="InterPro" id="IPR013783">
    <property type="entry name" value="Ig-like_fold"/>
</dbReference>
<comment type="caution">
    <text evidence="4">The sequence shown here is derived from an EMBL/GenBank/DDBJ whole genome shotgun (WGS) entry which is preliminary data.</text>
</comment>
<dbReference type="GO" id="GO:0016787">
    <property type="term" value="F:hydrolase activity"/>
    <property type="evidence" value="ECO:0007669"/>
    <property type="project" value="UniProtKB-KW"/>
</dbReference>
<evidence type="ECO:0000313" key="5">
    <source>
        <dbReference type="Proteomes" id="UP001597375"/>
    </source>
</evidence>
<dbReference type="EMBL" id="JBHUIT010000017">
    <property type="protein sequence ID" value="MFD2257003.1"/>
    <property type="molecule type" value="Genomic_DNA"/>
</dbReference>
<evidence type="ECO:0000259" key="2">
    <source>
        <dbReference type="Pfam" id="PF00703"/>
    </source>
</evidence>
<dbReference type="InterPro" id="IPR006103">
    <property type="entry name" value="Glyco_hydro_2_cat"/>
</dbReference>
<dbReference type="PANTHER" id="PTHR42732:SF2">
    <property type="entry name" value="BETA-MANNOSIDASE"/>
    <property type="match status" value="1"/>
</dbReference>
<dbReference type="InterPro" id="IPR017853">
    <property type="entry name" value="GH"/>
</dbReference>
<keyword evidence="5" id="KW-1185">Reference proteome</keyword>
<dbReference type="SUPFAM" id="SSF51445">
    <property type="entry name" value="(Trans)glycosidases"/>
    <property type="match status" value="1"/>
</dbReference>
<dbReference type="Proteomes" id="UP001597375">
    <property type="component" value="Unassembled WGS sequence"/>
</dbReference>
<dbReference type="Pfam" id="PF00703">
    <property type="entry name" value="Glyco_hydro_2"/>
    <property type="match status" value="1"/>
</dbReference>
<accession>A0ABW5D7F2</accession>
<dbReference type="Gene3D" id="3.20.20.80">
    <property type="entry name" value="Glycosidases"/>
    <property type="match status" value="1"/>
</dbReference>
<dbReference type="SUPFAM" id="SSF49303">
    <property type="entry name" value="beta-Galactosidase/glucuronidase domain"/>
    <property type="match status" value="1"/>
</dbReference>
<dbReference type="Gene3D" id="2.60.40.10">
    <property type="entry name" value="Immunoglobulins"/>
    <property type="match status" value="1"/>
</dbReference>
<sequence>MSGIWQTVWLEEVPTTHIQSLKIDTQIDPAIVSVKANVTGRTIAGQTIRVTIKNGDRVLGTARGRQIAFLTVPDAEYWSPQNPKLYDLVVELLDIKGDPIDTVKSYTGIREVGEKIGKHGNPVFTLNGEEIFHWGPLDQGWWPGGLLTPPSDEAMRFDIDYLKAAGFNMIRKHIKVEPHRYYAYCDQVGMLVWQDQVSGGSYDAWPKDWAKLNENKSVPDAEWPKWAHDQFMAELKGMVDILHNHPSIVCWVPFNERWGQHNTESVGRWIVDYDPTRHINIASGGNFFPIGDIADAHSYPDPKFPIDDPRYANYIKVVGEFGGHGYPVEGHKWKKDAGNWGYGGLPKNEEEFKQRLWKSFNLLNELRIKGLAGAVYTQTTDVETEINGLITYDRKVIKVPATEMAAESAKLLGK</sequence>
<evidence type="ECO:0000259" key="3">
    <source>
        <dbReference type="Pfam" id="PF02836"/>
    </source>
</evidence>
<dbReference type="InterPro" id="IPR051913">
    <property type="entry name" value="GH2_Domain-Containing"/>
</dbReference>
<keyword evidence="4" id="KW-0378">Hydrolase</keyword>
<dbReference type="Pfam" id="PF02836">
    <property type="entry name" value="Glyco_hydro_2_C"/>
    <property type="match status" value="1"/>
</dbReference>
<name>A0ABW5D7F2_9BACT</name>
<feature type="domain" description="Glycoside hydrolase family 2 immunoglobulin-like beta-sandwich" evidence="2">
    <location>
        <begin position="16"/>
        <end position="110"/>
    </location>
</feature>
<protein>
    <submittedName>
        <fullName evidence="4">Glycoside hydrolase family 2 protein</fullName>
    </submittedName>
</protein>
<dbReference type="PANTHER" id="PTHR42732">
    <property type="entry name" value="BETA-GALACTOSIDASE"/>
    <property type="match status" value="1"/>
</dbReference>
<feature type="domain" description="Glycoside hydrolase family 2 catalytic" evidence="3">
    <location>
        <begin position="153"/>
        <end position="284"/>
    </location>
</feature>
<organism evidence="4 5">
    <name type="scientific">Luteolibacter algae</name>
    <dbReference type="NCBI Taxonomy" id="454151"/>
    <lineage>
        <taxon>Bacteria</taxon>
        <taxon>Pseudomonadati</taxon>
        <taxon>Verrucomicrobiota</taxon>
        <taxon>Verrucomicrobiia</taxon>
        <taxon>Verrucomicrobiales</taxon>
        <taxon>Verrucomicrobiaceae</taxon>
        <taxon>Luteolibacter</taxon>
    </lineage>
</organism>